<evidence type="ECO:0000313" key="2">
    <source>
        <dbReference type="EMBL" id="RPD42028.1"/>
    </source>
</evidence>
<dbReference type="InterPro" id="IPR014710">
    <property type="entry name" value="RmlC-like_jellyroll"/>
</dbReference>
<protein>
    <submittedName>
        <fullName evidence="2">Crp/Fnr family transcriptional regulator</fullName>
    </submittedName>
</protein>
<name>A0A3N4MEL1_9BACT</name>
<dbReference type="CDD" id="cd00038">
    <property type="entry name" value="CAP_ED"/>
    <property type="match status" value="1"/>
</dbReference>
<dbReference type="SUPFAM" id="SSF51206">
    <property type="entry name" value="cAMP-binding domain-like"/>
    <property type="match status" value="1"/>
</dbReference>
<dbReference type="Gene3D" id="2.60.120.10">
    <property type="entry name" value="Jelly Rolls"/>
    <property type="match status" value="1"/>
</dbReference>
<dbReference type="Proteomes" id="UP000279089">
    <property type="component" value="Unassembled WGS sequence"/>
</dbReference>
<dbReference type="AlphaFoldDB" id="A0A3N4MEL1"/>
<dbReference type="EMBL" id="RMBX01000003">
    <property type="protein sequence ID" value="RPD42028.1"/>
    <property type="molecule type" value="Genomic_DNA"/>
</dbReference>
<dbReference type="InterPro" id="IPR018490">
    <property type="entry name" value="cNMP-bd_dom_sf"/>
</dbReference>
<dbReference type="OrthoDB" id="9152304at2"/>
<evidence type="ECO:0000259" key="1">
    <source>
        <dbReference type="Pfam" id="PF00027"/>
    </source>
</evidence>
<organism evidence="2 3">
    <name type="scientific">Chitinophaga barathri</name>
    <dbReference type="NCBI Taxonomy" id="1647451"/>
    <lineage>
        <taxon>Bacteria</taxon>
        <taxon>Pseudomonadati</taxon>
        <taxon>Bacteroidota</taxon>
        <taxon>Chitinophagia</taxon>
        <taxon>Chitinophagales</taxon>
        <taxon>Chitinophagaceae</taxon>
        <taxon>Chitinophaga</taxon>
    </lineage>
</organism>
<comment type="caution">
    <text evidence="2">The sequence shown here is derived from an EMBL/GenBank/DDBJ whole genome shotgun (WGS) entry which is preliminary data.</text>
</comment>
<evidence type="ECO:0000313" key="3">
    <source>
        <dbReference type="Proteomes" id="UP000279089"/>
    </source>
</evidence>
<keyword evidence="3" id="KW-1185">Reference proteome</keyword>
<dbReference type="InterPro" id="IPR000595">
    <property type="entry name" value="cNMP-bd_dom"/>
</dbReference>
<sequence length="197" mass="23117">MDTARMFDKILAHVAKHISLTQEEQQLFTSLLKPRKLLRRQFLVQAGDICRYESFIVSGCLRSYITDADGQEHVLHFAIEDWWISDFGSFLHHTPSQTNIEALEPVETLQLDLASLERLYREIPAFERFFRILHQNAYLAQNERILSGISRTAMERYEAFLKRYPAIAARVPQKHLASYLGMTPVFMSQLRKKRMER</sequence>
<reference evidence="3" key="1">
    <citation type="submission" date="2018-11" db="EMBL/GenBank/DDBJ databases">
        <title>Chitinophaga lutea sp.nov., isolate from arsenic contaminated soil.</title>
        <authorList>
            <person name="Zong Y."/>
        </authorList>
    </citation>
    <scope>NUCLEOTIDE SEQUENCE [LARGE SCALE GENOMIC DNA]</scope>
    <source>
        <strain evidence="3">YLT18</strain>
    </source>
</reference>
<feature type="domain" description="Cyclic nucleotide-binding" evidence="1">
    <location>
        <begin position="35"/>
        <end position="121"/>
    </location>
</feature>
<proteinExistence type="predicted"/>
<accession>A0A3N4MEL1</accession>
<gene>
    <name evidence="2" type="ORF">EG028_07710</name>
</gene>
<dbReference type="RefSeq" id="WP_120515003.1">
    <property type="nucleotide sequence ID" value="NZ_QXZY01000002.1"/>
</dbReference>
<dbReference type="Pfam" id="PF00027">
    <property type="entry name" value="cNMP_binding"/>
    <property type="match status" value="1"/>
</dbReference>